<feature type="region of interest" description="Disordered" evidence="1">
    <location>
        <begin position="16"/>
        <end position="44"/>
    </location>
</feature>
<reference evidence="2" key="1">
    <citation type="journal article" date="2009" name="PLoS Genet.">
        <title>Sequencing, mapping, and analysis of 27,455 maize full-length cDNAs.</title>
        <authorList>
            <person name="Soderlund C."/>
            <person name="Descour A."/>
            <person name="Kudrna D."/>
            <person name="Bomhoff M."/>
            <person name="Boyd L."/>
            <person name="Currie J."/>
            <person name="Angelova A."/>
            <person name="Collura K."/>
            <person name="Wissotski M."/>
            <person name="Ashley E."/>
            <person name="Morrow D."/>
            <person name="Fernandes J."/>
            <person name="Walbot V."/>
            <person name="Yu Y."/>
        </authorList>
    </citation>
    <scope>NUCLEOTIDE SEQUENCE</scope>
    <source>
        <strain evidence="2">B73</strain>
    </source>
</reference>
<protein>
    <submittedName>
        <fullName evidence="2">Uncharacterized protein</fullName>
    </submittedName>
</protein>
<evidence type="ECO:0000313" key="2">
    <source>
        <dbReference type="EMBL" id="ACR35404.1"/>
    </source>
</evidence>
<feature type="compositionally biased region" description="Pro residues" evidence="1">
    <location>
        <begin position="24"/>
        <end position="37"/>
    </location>
</feature>
<proteinExistence type="evidence at transcript level"/>
<dbReference type="AlphaFoldDB" id="C4J2K4"/>
<sequence>MHLVFISSYVECWVKKPDTRNPNPKNPNPNPNNPNPKNPNYNLGSNFRYPKLFRKFRVKQTGTRSTRITRTSIYSVYFRNKKSSTPAFHTQQCSTPQLAAGRRCFPSSSSLGARMLARSTTRMLLPATRYTQERS</sequence>
<reference evidence="2" key="2">
    <citation type="submission" date="2012-06" db="EMBL/GenBank/DDBJ databases">
        <authorList>
            <person name="Yu Y."/>
            <person name="Currie J."/>
            <person name="Lomeli R."/>
            <person name="Angelova A."/>
            <person name="Collura K."/>
            <person name="Wissotski M."/>
            <person name="Campos D."/>
            <person name="Kudrna D."/>
            <person name="Golser W."/>
            <person name="Ashely E."/>
            <person name="Descour A."/>
            <person name="Fernandes J."/>
            <person name="Soderlund C."/>
            <person name="Walbot V."/>
        </authorList>
    </citation>
    <scope>NUCLEOTIDE SEQUENCE</scope>
    <source>
        <strain evidence="2">B73</strain>
    </source>
</reference>
<dbReference type="ExpressionAtlas" id="C4J2K4">
    <property type="expression patterns" value="baseline and differential"/>
</dbReference>
<accession>C4J2K4</accession>
<name>C4J2K4_MAIZE</name>
<evidence type="ECO:0000256" key="1">
    <source>
        <dbReference type="SAM" id="MobiDB-lite"/>
    </source>
</evidence>
<dbReference type="EMBL" id="BT085051">
    <property type="protein sequence ID" value="ACR35404.1"/>
    <property type="molecule type" value="mRNA"/>
</dbReference>
<organism evidence="2">
    <name type="scientific">Zea mays</name>
    <name type="common">Maize</name>
    <dbReference type="NCBI Taxonomy" id="4577"/>
    <lineage>
        <taxon>Eukaryota</taxon>
        <taxon>Viridiplantae</taxon>
        <taxon>Streptophyta</taxon>
        <taxon>Embryophyta</taxon>
        <taxon>Tracheophyta</taxon>
        <taxon>Spermatophyta</taxon>
        <taxon>Magnoliopsida</taxon>
        <taxon>Liliopsida</taxon>
        <taxon>Poales</taxon>
        <taxon>Poaceae</taxon>
        <taxon>PACMAD clade</taxon>
        <taxon>Panicoideae</taxon>
        <taxon>Andropogonodae</taxon>
        <taxon>Andropogoneae</taxon>
        <taxon>Tripsacinae</taxon>
        <taxon>Zea</taxon>
    </lineage>
</organism>